<protein>
    <submittedName>
        <fullName evidence="1">Uncharacterized protein</fullName>
    </submittedName>
</protein>
<comment type="caution">
    <text evidence="1">The sequence shown here is derived from an EMBL/GenBank/DDBJ whole genome shotgun (WGS) entry which is preliminary data.</text>
</comment>
<gene>
    <name evidence="1" type="ORF">O3G_MSEX002575</name>
</gene>
<name>A0A921YNV9_MANSE</name>
<reference evidence="1" key="2">
    <citation type="submission" date="2020-12" db="EMBL/GenBank/DDBJ databases">
        <authorList>
            <person name="Kanost M."/>
        </authorList>
    </citation>
    <scope>NUCLEOTIDE SEQUENCE</scope>
</reference>
<evidence type="ECO:0000313" key="2">
    <source>
        <dbReference type="Proteomes" id="UP000791440"/>
    </source>
</evidence>
<dbReference type="AlphaFoldDB" id="A0A921YNV9"/>
<keyword evidence="2" id="KW-1185">Reference proteome</keyword>
<proteinExistence type="predicted"/>
<sequence length="86" mass="9413">MAFCRSCHSIVMLLTRDQLHGAQGALAQRLLVCAVRFAATGERATCSPALRASGRSAGTATSTWYVMVTINQRHDLQIPPRLCRIK</sequence>
<organism evidence="1 2">
    <name type="scientific">Manduca sexta</name>
    <name type="common">Tobacco hawkmoth</name>
    <name type="synonym">Tobacco hornworm</name>
    <dbReference type="NCBI Taxonomy" id="7130"/>
    <lineage>
        <taxon>Eukaryota</taxon>
        <taxon>Metazoa</taxon>
        <taxon>Ecdysozoa</taxon>
        <taxon>Arthropoda</taxon>
        <taxon>Hexapoda</taxon>
        <taxon>Insecta</taxon>
        <taxon>Pterygota</taxon>
        <taxon>Neoptera</taxon>
        <taxon>Endopterygota</taxon>
        <taxon>Lepidoptera</taxon>
        <taxon>Glossata</taxon>
        <taxon>Ditrysia</taxon>
        <taxon>Bombycoidea</taxon>
        <taxon>Sphingidae</taxon>
        <taxon>Sphinginae</taxon>
        <taxon>Sphingini</taxon>
        <taxon>Manduca</taxon>
    </lineage>
</organism>
<accession>A0A921YNV9</accession>
<dbReference type="Proteomes" id="UP000791440">
    <property type="component" value="Unassembled WGS sequence"/>
</dbReference>
<reference evidence="1" key="1">
    <citation type="journal article" date="2016" name="Insect Biochem. Mol. Biol.">
        <title>Multifaceted biological insights from a draft genome sequence of the tobacco hornworm moth, Manduca sexta.</title>
        <authorList>
            <person name="Kanost M.R."/>
            <person name="Arrese E.L."/>
            <person name="Cao X."/>
            <person name="Chen Y.R."/>
            <person name="Chellapilla S."/>
            <person name="Goldsmith M.R."/>
            <person name="Grosse-Wilde E."/>
            <person name="Heckel D.G."/>
            <person name="Herndon N."/>
            <person name="Jiang H."/>
            <person name="Papanicolaou A."/>
            <person name="Qu J."/>
            <person name="Soulages J.L."/>
            <person name="Vogel H."/>
            <person name="Walters J."/>
            <person name="Waterhouse R.M."/>
            <person name="Ahn S.J."/>
            <person name="Almeida F.C."/>
            <person name="An C."/>
            <person name="Aqrawi P."/>
            <person name="Bretschneider A."/>
            <person name="Bryant W.B."/>
            <person name="Bucks S."/>
            <person name="Chao H."/>
            <person name="Chevignon G."/>
            <person name="Christen J.M."/>
            <person name="Clarke D.F."/>
            <person name="Dittmer N.T."/>
            <person name="Ferguson L.C.F."/>
            <person name="Garavelou S."/>
            <person name="Gordon K.H.J."/>
            <person name="Gunaratna R.T."/>
            <person name="Han Y."/>
            <person name="Hauser F."/>
            <person name="He Y."/>
            <person name="Heidel-Fischer H."/>
            <person name="Hirsh A."/>
            <person name="Hu Y."/>
            <person name="Jiang H."/>
            <person name="Kalra D."/>
            <person name="Klinner C."/>
            <person name="Konig C."/>
            <person name="Kovar C."/>
            <person name="Kroll A.R."/>
            <person name="Kuwar S.S."/>
            <person name="Lee S.L."/>
            <person name="Lehman R."/>
            <person name="Li K."/>
            <person name="Li Z."/>
            <person name="Liang H."/>
            <person name="Lovelace S."/>
            <person name="Lu Z."/>
            <person name="Mansfield J.H."/>
            <person name="McCulloch K.J."/>
            <person name="Mathew T."/>
            <person name="Morton B."/>
            <person name="Muzny D.M."/>
            <person name="Neunemann D."/>
            <person name="Ongeri F."/>
            <person name="Pauchet Y."/>
            <person name="Pu L.L."/>
            <person name="Pyrousis I."/>
            <person name="Rao X.J."/>
            <person name="Redding A."/>
            <person name="Roesel C."/>
            <person name="Sanchez-Gracia A."/>
            <person name="Schaack S."/>
            <person name="Shukla A."/>
            <person name="Tetreau G."/>
            <person name="Wang Y."/>
            <person name="Xiong G.H."/>
            <person name="Traut W."/>
            <person name="Walsh T.K."/>
            <person name="Worley K.C."/>
            <person name="Wu D."/>
            <person name="Wu W."/>
            <person name="Wu Y.Q."/>
            <person name="Zhang X."/>
            <person name="Zou Z."/>
            <person name="Zucker H."/>
            <person name="Briscoe A.D."/>
            <person name="Burmester T."/>
            <person name="Clem R.J."/>
            <person name="Feyereisen R."/>
            <person name="Grimmelikhuijzen C.J.P."/>
            <person name="Hamodrakas S.J."/>
            <person name="Hansson B.S."/>
            <person name="Huguet E."/>
            <person name="Jermiin L.S."/>
            <person name="Lan Q."/>
            <person name="Lehman H.K."/>
            <person name="Lorenzen M."/>
            <person name="Merzendorfer H."/>
            <person name="Michalopoulos I."/>
            <person name="Morton D.B."/>
            <person name="Muthukrishnan S."/>
            <person name="Oakeshott J.G."/>
            <person name="Palmer W."/>
            <person name="Park Y."/>
            <person name="Passarelli A.L."/>
            <person name="Rozas J."/>
            <person name="Schwartz L.M."/>
            <person name="Smith W."/>
            <person name="Southgate A."/>
            <person name="Vilcinskas A."/>
            <person name="Vogt R."/>
            <person name="Wang P."/>
            <person name="Werren J."/>
            <person name="Yu X.Q."/>
            <person name="Zhou J.J."/>
            <person name="Brown S.J."/>
            <person name="Scherer S.E."/>
            <person name="Richards S."/>
            <person name="Blissard G.W."/>
        </authorList>
    </citation>
    <scope>NUCLEOTIDE SEQUENCE</scope>
</reference>
<dbReference type="EMBL" id="JH668297">
    <property type="protein sequence ID" value="KAG6442876.1"/>
    <property type="molecule type" value="Genomic_DNA"/>
</dbReference>
<evidence type="ECO:0000313" key="1">
    <source>
        <dbReference type="EMBL" id="KAG6442876.1"/>
    </source>
</evidence>